<evidence type="ECO:0000313" key="2">
    <source>
        <dbReference type="EMBL" id="MFC4606775.1"/>
    </source>
</evidence>
<evidence type="ECO:0000256" key="1">
    <source>
        <dbReference type="SAM" id="MobiDB-lite"/>
    </source>
</evidence>
<keyword evidence="3" id="KW-1185">Reference proteome</keyword>
<feature type="compositionally biased region" description="Basic and acidic residues" evidence="1">
    <location>
        <begin position="1"/>
        <end position="34"/>
    </location>
</feature>
<evidence type="ECO:0000313" key="3">
    <source>
        <dbReference type="Proteomes" id="UP001595993"/>
    </source>
</evidence>
<organism evidence="2 3">
    <name type="scientific">Streptomyces maoxianensis</name>
    <dbReference type="NCBI Taxonomy" id="1459942"/>
    <lineage>
        <taxon>Bacteria</taxon>
        <taxon>Bacillati</taxon>
        <taxon>Actinomycetota</taxon>
        <taxon>Actinomycetes</taxon>
        <taxon>Kitasatosporales</taxon>
        <taxon>Streptomycetaceae</taxon>
        <taxon>Streptomyces</taxon>
    </lineage>
</organism>
<reference evidence="3" key="1">
    <citation type="journal article" date="2019" name="Int. J. Syst. Evol. Microbiol.">
        <title>The Global Catalogue of Microorganisms (GCM) 10K type strain sequencing project: providing services to taxonomists for standard genome sequencing and annotation.</title>
        <authorList>
            <consortium name="The Broad Institute Genomics Platform"/>
            <consortium name="The Broad Institute Genome Sequencing Center for Infectious Disease"/>
            <person name="Wu L."/>
            <person name="Ma J."/>
        </authorList>
    </citation>
    <scope>NUCLEOTIDE SEQUENCE [LARGE SCALE GENOMIC DNA]</scope>
    <source>
        <strain evidence="3">CGMCC 4.7139</strain>
    </source>
</reference>
<comment type="caution">
    <text evidence="2">The sequence shown here is derived from an EMBL/GenBank/DDBJ whole genome shotgun (WGS) entry which is preliminary data.</text>
</comment>
<accession>A0ABV9G104</accession>
<name>A0ABV9G104_9ACTN</name>
<gene>
    <name evidence="2" type="ORF">ACFO9E_02880</name>
</gene>
<proteinExistence type="predicted"/>
<protein>
    <submittedName>
        <fullName evidence="2">Uncharacterized protein</fullName>
    </submittedName>
</protein>
<dbReference type="RefSeq" id="WP_381191284.1">
    <property type="nucleotide sequence ID" value="NZ_JBHSFE010000004.1"/>
</dbReference>
<dbReference type="EMBL" id="JBHSFE010000004">
    <property type="protein sequence ID" value="MFC4606775.1"/>
    <property type="molecule type" value="Genomic_DNA"/>
</dbReference>
<feature type="region of interest" description="Disordered" evidence="1">
    <location>
        <begin position="1"/>
        <end position="43"/>
    </location>
</feature>
<sequence>MTKEKREVPFPQHLESENRHDFDGREPGLPRQVDDVASADSGLPRAHSRLNTATVLAQPGPVPSLPFPTHPA</sequence>
<dbReference type="Proteomes" id="UP001595993">
    <property type="component" value="Unassembled WGS sequence"/>
</dbReference>